<proteinExistence type="predicted"/>
<evidence type="ECO:0000313" key="2">
    <source>
        <dbReference type="EMBL" id="KAF5697294.1"/>
    </source>
</evidence>
<dbReference type="Proteomes" id="UP000544331">
    <property type="component" value="Unassembled WGS sequence"/>
</dbReference>
<dbReference type="AlphaFoldDB" id="A0A8H5XPB8"/>
<dbReference type="OrthoDB" id="5088443at2759"/>
<evidence type="ECO:0000256" key="1">
    <source>
        <dbReference type="SAM" id="MobiDB-lite"/>
    </source>
</evidence>
<evidence type="ECO:0000313" key="3">
    <source>
        <dbReference type="Proteomes" id="UP000544331"/>
    </source>
</evidence>
<protein>
    <submittedName>
        <fullName evidence="2">Uncharacterized protein</fullName>
    </submittedName>
</protein>
<sequence length="209" mass="23360">MALIQLSDQPISPRASLNGFSRTVSAKHSLGAYPIQEDHDDHHLEPWTSDIDDVQWQLNFGWDIDQWLLPSIESHEFDSLFDLYLYYGPCVEADPTSLATQCQGTTNCQQALVTDTHTTLKTMQEGSPELQQHLDSLTAPHSVPWHQPDIFPFLCNTSPSSDAPTFHTPSSNGCEKRSSQSSTSSPVSKDERLTCDFCGQAFEDVDSLW</sequence>
<comment type="caution">
    <text evidence="2">The sequence shown here is derived from an EMBL/GenBank/DDBJ whole genome shotgun (WGS) entry which is preliminary data.</text>
</comment>
<gene>
    <name evidence="2" type="ORF">FMUND_15457</name>
</gene>
<name>A0A8H5XPB8_9HYPO</name>
<dbReference type="EMBL" id="JAAOAN010001041">
    <property type="protein sequence ID" value="KAF5697294.1"/>
    <property type="molecule type" value="Genomic_DNA"/>
</dbReference>
<feature type="region of interest" description="Disordered" evidence="1">
    <location>
        <begin position="164"/>
        <end position="190"/>
    </location>
</feature>
<organism evidence="2 3">
    <name type="scientific">Fusarium mundagurra</name>
    <dbReference type="NCBI Taxonomy" id="1567541"/>
    <lineage>
        <taxon>Eukaryota</taxon>
        <taxon>Fungi</taxon>
        <taxon>Dikarya</taxon>
        <taxon>Ascomycota</taxon>
        <taxon>Pezizomycotina</taxon>
        <taxon>Sordariomycetes</taxon>
        <taxon>Hypocreomycetidae</taxon>
        <taxon>Hypocreales</taxon>
        <taxon>Nectriaceae</taxon>
        <taxon>Fusarium</taxon>
        <taxon>Fusarium fujikuroi species complex</taxon>
    </lineage>
</organism>
<feature type="compositionally biased region" description="Polar residues" evidence="1">
    <location>
        <begin position="164"/>
        <end position="173"/>
    </location>
</feature>
<accession>A0A8H5XPB8</accession>
<keyword evidence="3" id="KW-1185">Reference proteome</keyword>
<reference evidence="2 3" key="1">
    <citation type="submission" date="2020-05" db="EMBL/GenBank/DDBJ databases">
        <title>Identification and distribution of gene clusters putatively required for synthesis of sphingolipid metabolism inhibitors in phylogenetically diverse species of the filamentous fungus Fusarium.</title>
        <authorList>
            <person name="Kim H.-S."/>
            <person name="Busman M."/>
            <person name="Brown D.W."/>
            <person name="Divon H."/>
            <person name="Uhlig S."/>
            <person name="Proctor R.H."/>
        </authorList>
    </citation>
    <scope>NUCLEOTIDE SEQUENCE [LARGE SCALE GENOMIC DNA]</scope>
    <source>
        <strain evidence="2 3">NRRL 66235</strain>
    </source>
</reference>